<protein>
    <submittedName>
        <fullName evidence="2">Uncharacterized protein</fullName>
    </submittedName>
</protein>
<dbReference type="AlphaFoldDB" id="A0A5N6Z6F9"/>
<proteinExistence type="predicted"/>
<reference evidence="3" key="1">
    <citation type="submission" date="2019-04" db="EMBL/GenBank/DDBJ databases">
        <title>Friends and foes A comparative genomics studyof 23 Aspergillus species from section Flavi.</title>
        <authorList>
            <consortium name="DOE Joint Genome Institute"/>
            <person name="Kjaerbolling I."/>
            <person name="Vesth T."/>
            <person name="Frisvad J.C."/>
            <person name="Nybo J.L."/>
            <person name="Theobald S."/>
            <person name="Kildgaard S."/>
            <person name="Isbrandt T."/>
            <person name="Kuo A."/>
            <person name="Sato A."/>
            <person name="Lyhne E.K."/>
            <person name="Kogle M.E."/>
            <person name="Wiebenga A."/>
            <person name="Kun R.S."/>
            <person name="Lubbers R.J."/>
            <person name="Makela M.R."/>
            <person name="Barry K."/>
            <person name="Chovatia M."/>
            <person name="Clum A."/>
            <person name="Daum C."/>
            <person name="Haridas S."/>
            <person name="He G."/>
            <person name="LaButti K."/>
            <person name="Lipzen A."/>
            <person name="Mondo S."/>
            <person name="Riley R."/>
            <person name="Salamov A."/>
            <person name="Simmons B.A."/>
            <person name="Magnuson J.K."/>
            <person name="Henrissat B."/>
            <person name="Mortensen U.H."/>
            <person name="Larsen T.O."/>
            <person name="Devries R.P."/>
            <person name="Grigoriev I.V."/>
            <person name="Machida M."/>
            <person name="Baker S.E."/>
            <person name="Andersen M.R."/>
        </authorList>
    </citation>
    <scope>NUCLEOTIDE SEQUENCE [LARGE SCALE GENOMIC DNA]</scope>
    <source>
        <strain evidence="3">CBS 553.77</strain>
    </source>
</reference>
<name>A0A5N6Z6F9_9EURO</name>
<keyword evidence="1" id="KW-1133">Transmembrane helix</keyword>
<keyword evidence="1" id="KW-0472">Membrane</keyword>
<dbReference type="EMBL" id="ML739120">
    <property type="protein sequence ID" value="KAE8352713.1"/>
    <property type="molecule type" value="Genomic_DNA"/>
</dbReference>
<dbReference type="Proteomes" id="UP000327118">
    <property type="component" value="Unassembled WGS sequence"/>
</dbReference>
<evidence type="ECO:0000256" key="1">
    <source>
        <dbReference type="SAM" id="Phobius"/>
    </source>
</evidence>
<keyword evidence="1" id="KW-0812">Transmembrane</keyword>
<accession>A0A5N6Z6F9</accession>
<feature type="transmembrane region" description="Helical" evidence="1">
    <location>
        <begin position="12"/>
        <end position="37"/>
    </location>
</feature>
<evidence type="ECO:0000313" key="3">
    <source>
        <dbReference type="Proteomes" id="UP000327118"/>
    </source>
</evidence>
<gene>
    <name evidence="2" type="ORF">BDV28DRAFT_134596</name>
</gene>
<evidence type="ECO:0000313" key="2">
    <source>
        <dbReference type="EMBL" id="KAE8352713.1"/>
    </source>
</evidence>
<organism evidence="2 3">
    <name type="scientific">Aspergillus coremiiformis</name>
    <dbReference type="NCBI Taxonomy" id="138285"/>
    <lineage>
        <taxon>Eukaryota</taxon>
        <taxon>Fungi</taxon>
        <taxon>Dikarya</taxon>
        <taxon>Ascomycota</taxon>
        <taxon>Pezizomycotina</taxon>
        <taxon>Eurotiomycetes</taxon>
        <taxon>Eurotiomycetidae</taxon>
        <taxon>Eurotiales</taxon>
        <taxon>Aspergillaceae</taxon>
        <taxon>Aspergillus</taxon>
        <taxon>Aspergillus subgen. Circumdati</taxon>
    </lineage>
</organism>
<keyword evidence="3" id="KW-1185">Reference proteome</keyword>
<sequence>MVGKTIRDLVFFSYYLFIYFFIYFFPPTILLSPVICLDRCRFELRPFRPIGVSHSQTVLLVYTAYFTNLSNVH</sequence>